<reference evidence="1 2" key="1">
    <citation type="submission" date="2019-02" db="EMBL/GenBank/DDBJ databases">
        <title>Draft genome sequence of Amycolatopsis sp. 8-3EHSu isolated from roots of Suaeda maritima.</title>
        <authorList>
            <person name="Duangmal K."/>
            <person name="Chantavorakit T."/>
        </authorList>
    </citation>
    <scope>NUCLEOTIDE SEQUENCE [LARGE SCALE GENOMIC DNA]</scope>
    <source>
        <strain evidence="1 2">8-3EHSu</strain>
    </source>
</reference>
<evidence type="ECO:0000313" key="1">
    <source>
        <dbReference type="EMBL" id="RZQ61777.1"/>
    </source>
</evidence>
<dbReference type="EMBL" id="SFCC01000011">
    <property type="protein sequence ID" value="RZQ61777.1"/>
    <property type="molecule type" value="Genomic_DNA"/>
</dbReference>
<comment type="caution">
    <text evidence="1">The sequence shown here is derived from an EMBL/GenBank/DDBJ whole genome shotgun (WGS) entry which is preliminary data.</text>
</comment>
<protein>
    <submittedName>
        <fullName evidence="1">Squamosa promoter-binding protein 15</fullName>
    </submittedName>
</protein>
<name>A0A4Q7J458_9PSEU</name>
<evidence type="ECO:0000313" key="2">
    <source>
        <dbReference type="Proteomes" id="UP000292003"/>
    </source>
</evidence>
<dbReference type="Proteomes" id="UP000292003">
    <property type="component" value="Unassembled WGS sequence"/>
</dbReference>
<sequence>MNWLANVMVCVNARDVPHVAALSTWLGEAGYGRLSDTTGPDTRWGGSEYPSCTVWAGTLTNGSLGEVLDQVRATPWLEPHAVQVLLMESGQYFFRLWMFRDGELRQFAPETPTERDDDFWTEPLL</sequence>
<dbReference type="AlphaFoldDB" id="A0A4Q7J458"/>
<dbReference type="RefSeq" id="WP_130477509.1">
    <property type="nucleotide sequence ID" value="NZ_SFCC01000011.1"/>
</dbReference>
<dbReference type="OrthoDB" id="4552613at2"/>
<gene>
    <name evidence="1" type="ORF">EWH70_22785</name>
</gene>
<keyword evidence="2" id="KW-1185">Reference proteome</keyword>
<proteinExistence type="predicted"/>
<organism evidence="1 2">
    <name type="scientific">Amycolatopsis suaedae</name>
    <dbReference type="NCBI Taxonomy" id="2510978"/>
    <lineage>
        <taxon>Bacteria</taxon>
        <taxon>Bacillati</taxon>
        <taxon>Actinomycetota</taxon>
        <taxon>Actinomycetes</taxon>
        <taxon>Pseudonocardiales</taxon>
        <taxon>Pseudonocardiaceae</taxon>
        <taxon>Amycolatopsis</taxon>
    </lineage>
</organism>
<accession>A0A4Q7J458</accession>